<gene>
    <name evidence="1" type="ORF">SDAV_001898</name>
</gene>
<evidence type="ECO:0000313" key="1">
    <source>
        <dbReference type="EMBL" id="AXF96840.1"/>
    </source>
</evidence>
<dbReference type="AlphaFoldDB" id="A0A345DRJ9"/>
<reference evidence="2" key="1">
    <citation type="submission" date="2018-07" db="EMBL/GenBank/DDBJ databases">
        <title>Complete Genome Sequence of Spiroplasma phoeniceum.</title>
        <authorList>
            <person name="Davis R.E."/>
            <person name="Shao J.Y."/>
            <person name="Zhao Y."/>
            <person name="Silver A."/>
            <person name="Stump z."/>
            <person name="Gasparich G."/>
        </authorList>
    </citation>
    <scope>NUCLEOTIDE SEQUENCE [LARGE SCALE GENOMIC DNA]</scope>
    <source>
        <strain evidence="2">P40</strain>
    </source>
</reference>
<organism evidence="1 2">
    <name type="scientific">Spiroplasma phoeniceum P40</name>
    <dbReference type="NCBI Taxonomy" id="1276259"/>
    <lineage>
        <taxon>Bacteria</taxon>
        <taxon>Bacillati</taxon>
        <taxon>Mycoplasmatota</taxon>
        <taxon>Mollicutes</taxon>
        <taxon>Entomoplasmatales</taxon>
        <taxon>Spiroplasmataceae</taxon>
        <taxon>Spiroplasma</taxon>
    </lineage>
</organism>
<name>A0A345DRJ9_9MOLU</name>
<accession>A0A345DRJ9</accession>
<dbReference type="RefSeq" id="WP_245938376.1">
    <property type="nucleotide sequence ID" value="NZ_CP031088.1"/>
</dbReference>
<proteinExistence type="predicted"/>
<evidence type="ECO:0000313" key="2">
    <source>
        <dbReference type="Proteomes" id="UP000253689"/>
    </source>
</evidence>
<keyword evidence="2" id="KW-1185">Reference proteome</keyword>
<dbReference type="KEGG" id="sphh:SDAV_001898"/>
<dbReference type="EMBL" id="CP031088">
    <property type="protein sequence ID" value="AXF96840.1"/>
    <property type="molecule type" value="Genomic_DNA"/>
</dbReference>
<protein>
    <submittedName>
        <fullName evidence="1">Uncharacterized protein</fullName>
    </submittedName>
</protein>
<sequence length="74" mass="7935">MKSLSTTFPTIKETPNRPKIAMAMAPGIFLKCKTKINIKTPNLIKIIGQLVFKFPNVATGIPPLTTTPPGATAL</sequence>
<dbReference type="Proteomes" id="UP000253689">
    <property type="component" value="Chromosome"/>
</dbReference>